<accession>A0A2V4L1C3</accession>
<dbReference type="SUPFAM" id="SSF56317">
    <property type="entry name" value="Carbon-nitrogen hydrolase"/>
    <property type="match status" value="1"/>
</dbReference>
<dbReference type="OrthoDB" id="6930495at2"/>
<evidence type="ECO:0000313" key="1">
    <source>
        <dbReference type="EMBL" id="PYC25698.1"/>
    </source>
</evidence>
<keyword evidence="1" id="KW-0378">Hydrolase</keyword>
<sequence length="354" mass="37917">MLTLLRRALWLLLPLALLAYVAWAQWRPDSYILSDLRSSLAFDQGQDRGRGNLLGIQPDLQGADYRSLLHLHRKLSAHLDQARALGLLNPKTVVILPEHIGTWLVAAGEKREAFAARDLAEARIWLGLSHPLELARATLFSQGKAPLSDALLRMKAAQMAADYQSLFGGLAESYGVTLVAGSIVLPEPSVVEGVLQVGSGPLYNVSLVFGSDGLPLGQPQRKVLPHRDEDAFTAAAPSQALQVIATPAGRLGILLGSDGEQAQHYAHLAAQQVELLAVPAFLPGNAAPVGAAESRLQQALSAHLRETQARAGMLVFLRGQLWDLGSQGRSMAATPGTQHLAEDGPGARLLNLWL</sequence>
<proteinExistence type="predicted"/>
<dbReference type="EMBL" id="QJRX01000004">
    <property type="protein sequence ID" value="PYC25698.1"/>
    <property type="molecule type" value="Genomic_DNA"/>
</dbReference>
<organism evidence="1 2">
    <name type="scientific">Aquipseudomonas alcaligenes</name>
    <name type="common">Pseudomonas alcaligenes</name>
    <dbReference type="NCBI Taxonomy" id="43263"/>
    <lineage>
        <taxon>Bacteria</taxon>
        <taxon>Pseudomonadati</taxon>
        <taxon>Pseudomonadota</taxon>
        <taxon>Gammaproteobacteria</taxon>
        <taxon>Pseudomonadales</taxon>
        <taxon>Pseudomonadaceae</taxon>
        <taxon>Aquipseudomonas</taxon>
    </lineage>
</organism>
<dbReference type="InterPro" id="IPR050345">
    <property type="entry name" value="Aliph_Amidase/BUP"/>
</dbReference>
<protein>
    <submittedName>
        <fullName evidence="1">Carbon-nitrogen hydrolase family protein</fullName>
    </submittedName>
</protein>
<dbReference type="RefSeq" id="WP_110682049.1">
    <property type="nucleotide sequence ID" value="NZ_QJRX01000004.1"/>
</dbReference>
<comment type="caution">
    <text evidence="1">The sequence shown here is derived from an EMBL/GenBank/DDBJ whole genome shotgun (WGS) entry which is preliminary data.</text>
</comment>
<dbReference type="Proteomes" id="UP000248146">
    <property type="component" value="Unassembled WGS sequence"/>
</dbReference>
<dbReference type="PANTHER" id="PTHR43674">
    <property type="entry name" value="NITRILASE C965.09-RELATED"/>
    <property type="match status" value="1"/>
</dbReference>
<dbReference type="InterPro" id="IPR036526">
    <property type="entry name" value="C-N_Hydrolase_sf"/>
</dbReference>
<dbReference type="GO" id="GO:0016811">
    <property type="term" value="F:hydrolase activity, acting on carbon-nitrogen (but not peptide) bonds, in linear amides"/>
    <property type="evidence" value="ECO:0007669"/>
    <property type="project" value="TreeGrafter"/>
</dbReference>
<gene>
    <name evidence="1" type="ORF">DMO17_08425</name>
</gene>
<dbReference type="PANTHER" id="PTHR43674:SF13">
    <property type="entry name" value="CN HYDROLASE DOMAIN-CONTAINING PROTEIN"/>
    <property type="match status" value="1"/>
</dbReference>
<name>A0A2V4L1C3_AQUAC</name>
<dbReference type="Gene3D" id="3.60.110.10">
    <property type="entry name" value="Carbon-nitrogen hydrolase"/>
    <property type="match status" value="1"/>
</dbReference>
<reference evidence="1 2" key="1">
    <citation type="submission" date="2018-06" db="EMBL/GenBank/DDBJ databases">
        <title>Pseudomonas diversity within urban Lake Michigan freshwaters.</title>
        <authorList>
            <person name="Batrich M."/>
            <person name="Hatzopoulos T."/>
            <person name="Putonti C."/>
        </authorList>
    </citation>
    <scope>NUCLEOTIDE SEQUENCE [LARGE SCALE GENOMIC DNA]</scope>
    <source>
        <strain evidence="1 2">MB-090714</strain>
    </source>
</reference>
<evidence type="ECO:0000313" key="2">
    <source>
        <dbReference type="Proteomes" id="UP000248146"/>
    </source>
</evidence>
<dbReference type="AlphaFoldDB" id="A0A2V4L1C3"/>